<dbReference type="EMBL" id="JBHRVA010000002">
    <property type="protein sequence ID" value="MFC3302847.1"/>
    <property type="molecule type" value="Genomic_DNA"/>
</dbReference>
<dbReference type="Proteomes" id="UP001595607">
    <property type="component" value="Unassembled WGS sequence"/>
</dbReference>
<dbReference type="Pfam" id="PF13177">
    <property type="entry name" value="DNA_pol3_delta2"/>
    <property type="match status" value="1"/>
</dbReference>
<dbReference type="InterPro" id="IPR027417">
    <property type="entry name" value="P-loop_NTPase"/>
</dbReference>
<sequence length="327" mass="34801">MDTLPPPEEATDFLAAPQTRLAVEQLLARDAFEGGFIISGAEGAGKATLAFTLTATILSGGKSLGEADPKVRSLIAAGSHPDVVVLRRTENEKTGKLRSEIDVEAARRVIGRLHQTSTSGHSIVIVDLADELGRSASNSLLKILEEPPRGAALFLLSRSPSRLLPTLTSRCRKIALRAVEDEPLADWLVQKADCSREEALSFARDAGGAPGRALRLSLGEGKDASQMADGFLRAVHGRGDLLAASRKFSGKNAELVAEEAREIVLTRLRRALTEDDLSRTDLARRLAAYDKARALFAEAGTADPAQTALVAGMAIRDALSGKATHVR</sequence>
<evidence type="ECO:0008006" key="3">
    <source>
        <dbReference type="Google" id="ProtNLM"/>
    </source>
</evidence>
<reference evidence="2" key="1">
    <citation type="journal article" date="2019" name="Int. J. Syst. Evol. Microbiol.">
        <title>The Global Catalogue of Microorganisms (GCM) 10K type strain sequencing project: providing services to taxonomists for standard genome sequencing and annotation.</title>
        <authorList>
            <consortium name="The Broad Institute Genomics Platform"/>
            <consortium name="The Broad Institute Genome Sequencing Center for Infectious Disease"/>
            <person name="Wu L."/>
            <person name="Ma J."/>
        </authorList>
    </citation>
    <scope>NUCLEOTIDE SEQUENCE [LARGE SCALE GENOMIC DNA]</scope>
    <source>
        <strain evidence="2">KCTC 22245</strain>
    </source>
</reference>
<evidence type="ECO:0000313" key="1">
    <source>
        <dbReference type="EMBL" id="MFC3302847.1"/>
    </source>
</evidence>
<dbReference type="InterPro" id="IPR050238">
    <property type="entry name" value="DNA_Rep/Repair_Clamp_Loader"/>
</dbReference>
<organism evidence="1 2">
    <name type="scientific">Parvularcula lutaonensis</name>
    <dbReference type="NCBI Taxonomy" id="491923"/>
    <lineage>
        <taxon>Bacteria</taxon>
        <taxon>Pseudomonadati</taxon>
        <taxon>Pseudomonadota</taxon>
        <taxon>Alphaproteobacteria</taxon>
        <taxon>Parvularculales</taxon>
        <taxon>Parvularculaceae</taxon>
        <taxon>Parvularcula</taxon>
    </lineage>
</organism>
<dbReference type="PANTHER" id="PTHR11669:SF8">
    <property type="entry name" value="DNA POLYMERASE III SUBUNIT DELTA"/>
    <property type="match status" value="1"/>
</dbReference>
<name>A0ABV7MDA1_9PROT</name>
<keyword evidence="2" id="KW-1185">Reference proteome</keyword>
<accession>A0ABV7MDA1</accession>
<protein>
    <recommendedName>
        <fullName evidence="3">DNA polymerase III subunit delta</fullName>
    </recommendedName>
</protein>
<comment type="caution">
    <text evidence="1">The sequence shown here is derived from an EMBL/GenBank/DDBJ whole genome shotgun (WGS) entry which is preliminary data.</text>
</comment>
<dbReference type="RefSeq" id="WP_189571762.1">
    <property type="nucleotide sequence ID" value="NZ_BMXU01000001.1"/>
</dbReference>
<evidence type="ECO:0000313" key="2">
    <source>
        <dbReference type="Proteomes" id="UP001595607"/>
    </source>
</evidence>
<proteinExistence type="predicted"/>
<gene>
    <name evidence="1" type="ORF">ACFONP_08890</name>
</gene>
<dbReference type="SUPFAM" id="SSF52540">
    <property type="entry name" value="P-loop containing nucleoside triphosphate hydrolases"/>
    <property type="match status" value="1"/>
</dbReference>
<dbReference type="Gene3D" id="3.40.50.300">
    <property type="entry name" value="P-loop containing nucleotide triphosphate hydrolases"/>
    <property type="match status" value="1"/>
</dbReference>
<dbReference type="PANTHER" id="PTHR11669">
    <property type="entry name" value="REPLICATION FACTOR C / DNA POLYMERASE III GAMMA-TAU SUBUNIT"/>
    <property type="match status" value="1"/>
</dbReference>